<keyword evidence="1" id="KW-0812">Transmembrane</keyword>
<dbReference type="GeneID" id="104750158"/>
<name>A0ABM1R524_CAMSA</name>
<dbReference type="Gene3D" id="3.40.50.300">
    <property type="entry name" value="P-loop containing nucleotide triphosphate hydrolases"/>
    <property type="match status" value="1"/>
</dbReference>
<accession>A0ABM1R524</accession>
<keyword evidence="2" id="KW-1185">Reference proteome</keyword>
<feature type="transmembrane region" description="Helical" evidence="1">
    <location>
        <begin position="117"/>
        <end position="137"/>
    </location>
</feature>
<proteinExistence type="predicted"/>
<keyword evidence="1" id="KW-0472">Membrane</keyword>
<reference evidence="3" key="2">
    <citation type="submission" date="2025-08" db="UniProtKB">
        <authorList>
            <consortium name="RefSeq"/>
        </authorList>
    </citation>
    <scope>IDENTIFICATION</scope>
    <source>
        <tissue evidence="3">Leaf</tissue>
    </source>
</reference>
<reference evidence="2" key="1">
    <citation type="journal article" date="2014" name="Nat. Commun.">
        <title>The emerging biofuel crop Camelina sativa retains a highly undifferentiated hexaploid genome structure.</title>
        <authorList>
            <person name="Kagale S."/>
            <person name="Koh C."/>
            <person name="Nixon J."/>
            <person name="Bollina V."/>
            <person name="Clarke W.E."/>
            <person name="Tuteja R."/>
            <person name="Spillane C."/>
            <person name="Robinson S.J."/>
            <person name="Links M.G."/>
            <person name="Clarke C."/>
            <person name="Higgins E.E."/>
            <person name="Huebert T."/>
            <person name="Sharpe A.G."/>
            <person name="Parkin I.A."/>
        </authorList>
    </citation>
    <scope>NUCLEOTIDE SEQUENCE [LARGE SCALE GENOMIC DNA]</scope>
    <source>
        <strain evidence="2">cv. DH55</strain>
    </source>
</reference>
<evidence type="ECO:0000313" key="3">
    <source>
        <dbReference type="RefSeq" id="XP_019094112.1"/>
    </source>
</evidence>
<organism evidence="2 3">
    <name type="scientific">Camelina sativa</name>
    <name type="common">False flax</name>
    <name type="synonym">Myagrum sativum</name>
    <dbReference type="NCBI Taxonomy" id="90675"/>
    <lineage>
        <taxon>Eukaryota</taxon>
        <taxon>Viridiplantae</taxon>
        <taxon>Streptophyta</taxon>
        <taxon>Embryophyta</taxon>
        <taxon>Tracheophyta</taxon>
        <taxon>Spermatophyta</taxon>
        <taxon>Magnoliopsida</taxon>
        <taxon>eudicotyledons</taxon>
        <taxon>Gunneridae</taxon>
        <taxon>Pentapetalae</taxon>
        <taxon>rosids</taxon>
        <taxon>malvids</taxon>
        <taxon>Brassicales</taxon>
        <taxon>Brassicaceae</taxon>
        <taxon>Camelineae</taxon>
        <taxon>Camelina</taxon>
    </lineage>
</organism>
<evidence type="ECO:0000313" key="2">
    <source>
        <dbReference type="Proteomes" id="UP000694864"/>
    </source>
</evidence>
<protein>
    <submittedName>
        <fullName evidence="3">Uncharacterized protein LOC104750158</fullName>
    </submittedName>
</protein>
<evidence type="ECO:0000256" key="1">
    <source>
        <dbReference type="SAM" id="Phobius"/>
    </source>
</evidence>
<sequence>MFFGVNSETSEKFTILFTVFYSTKSESLSFLSLDETANRWTTEASLPAAVSCILRRLLLSHDSSSSLKPNCIILAISPANQDIIATSDAIKLAKDVDPTGLFAVLLRMIKVFRRSFLKVYLLATLLLFSALAMEAFLKKMAETGQGKLYGKEPTHRA</sequence>
<dbReference type="RefSeq" id="XP_019094112.1">
    <property type="nucleotide sequence ID" value="XM_019238567.1"/>
</dbReference>
<keyword evidence="1" id="KW-1133">Transmembrane helix</keyword>
<dbReference type="Proteomes" id="UP000694864">
    <property type="component" value="Chromosome 16"/>
</dbReference>
<gene>
    <name evidence="3" type="primary">LOC104750158</name>
</gene>
<dbReference type="InterPro" id="IPR027417">
    <property type="entry name" value="P-loop_NTPase"/>
</dbReference>